<gene>
    <name evidence="16" type="ORF">BDD43_3958</name>
</gene>
<evidence type="ECO:0000256" key="8">
    <source>
        <dbReference type="ARBA" id="ARBA00022840"/>
    </source>
</evidence>
<dbReference type="PROSITE" id="PS51986">
    <property type="entry name" value="GS_BETA_GRASP"/>
    <property type="match status" value="1"/>
</dbReference>
<dbReference type="PROSITE" id="PS00180">
    <property type="entry name" value="GLNA_1"/>
    <property type="match status" value="1"/>
</dbReference>
<evidence type="ECO:0000256" key="2">
    <source>
        <dbReference type="ARBA" id="ARBA00004496"/>
    </source>
</evidence>
<keyword evidence="5" id="KW-0963">Cytoplasm</keyword>
<feature type="domain" description="GS beta-grasp" evidence="14">
    <location>
        <begin position="3"/>
        <end position="84"/>
    </location>
</feature>
<evidence type="ECO:0000313" key="16">
    <source>
        <dbReference type="EMBL" id="RKR83744.1"/>
    </source>
</evidence>
<evidence type="ECO:0000256" key="12">
    <source>
        <dbReference type="RuleBase" id="RU000384"/>
    </source>
</evidence>
<comment type="subcellular location">
    <subcellularLocation>
        <location evidence="2">Cytoplasm</location>
    </subcellularLocation>
</comment>
<dbReference type="InterPro" id="IPR014746">
    <property type="entry name" value="Gln_synth/guanido_kin_cat_dom"/>
</dbReference>
<keyword evidence="6 13" id="KW-0436">Ligase</keyword>
<dbReference type="FunFam" id="3.30.590.10:FF:000011">
    <property type="entry name" value="Glutamine synthetase"/>
    <property type="match status" value="1"/>
</dbReference>
<dbReference type="PANTHER" id="PTHR20852">
    <property type="entry name" value="GLUTAMINE SYNTHETASE"/>
    <property type="match status" value="1"/>
</dbReference>
<accession>A0A495J5U6</accession>
<dbReference type="EMBL" id="RBKU01000001">
    <property type="protein sequence ID" value="RKR83744.1"/>
    <property type="molecule type" value="Genomic_DNA"/>
</dbReference>
<feature type="domain" description="GS catalytic" evidence="15">
    <location>
        <begin position="86"/>
        <end position="338"/>
    </location>
</feature>
<evidence type="ECO:0000256" key="11">
    <source>
        <dbReference type="PROSITE-ProRule" id="PRU01330"/>
    </source>
</evidence>
<dbReference type="InterPro" id="IPR036651">
    <property type="entry name" value="Gln_synt_N_sf"/>
</dbReference>
<sequence length="338" mass="37209">MATKLEYIWLDGYKPTQSLRSKTKIVDDFGGTLGECPDWSFDGSSTEQAPGGSSDCILRPVFICPDPQRKSAFLVMCEVLDSTGTAHVSNGRALIQDDDNDFWFGFEQEYFLWDPKTNKPLGFPAGGYPGPQGPYYCSVGANNAFGREIVEEHLDVCLDAGLNVEGINGEVAAGQWEFQIFAKGAKEAGDQIWVARYLLERIGESYGVSINWHCKPLGQLDWNGSGMHANFSNTTLRTAASQETYTKILEAFRPAEVVAEHIAVYGADNEQRLTGKHETASINDYSYGVSDRGASIRIPLYTVQKGWSGYLEDRRPNSAADPYKVAAVIIKTVKSAKL</sequence>
<dbReference type="InterPro" id="IPR027302">
    <property type="entry name" value="Gln_synth_N_conserv_site"/>
</dbReference>
<organism evidence="16 17">
    <name type="scientific">Mucilaginibacter gracilis</name>
    <dbReference type="NCBI Taxonomy" id="423350"/>
    <lineage>
        <taxon>Bacteria</taxon>
        <taxon>Pseudomonadati</taxon>
        <taxon>Bacteroidota</taxon>
        <taxon>Sphingobacteriia</taxon>
        <taxon>Sphingobacteriales</taxon>
        <taxon>Sphingobacteriaceae</taxon>
        <taxon>Mucilaginibacter</taxon>
    </lineage>
</organism>
<comment type="subunit">
    <text evidence="9">Homooctamer and homotetramer.</text>
</comment>
<evidence type="ECO:0000256" key="4">
    <source>
        <dbReference type="ARBA" id="ARBA00012937"/>
    </source>
</evidence>
<dbReference type="SMART" id="SM01230">
    <property type="entry name" value="Gln-synt_C"/>
    <property type="match status" value="1"/>
</dbReference>
<name>A0A495J5U6_9SPHI</name>
<evidence type="ECO:0000313" key="17">
    <source>
        <dbReference type="Proteomes" id="UP000268007"/>
    </source>
</evidence>
<dbReference type="InterPro" id="IPR027303">
    <property type="entry name" value="Gln_synth_gly_rich_site"/>
</dbReference>
<dbReference type="Proteomes" id="UP000268007">
    <property type="component" value="Unassembled WGS sequence"/>
</dbReference>
<dbReference type="SUPFAM" id="SSF54368">
    <property type="entry name" value="Glutamine synthetase, N-terminal domain"/>
    <property type="match status" value="1"/>
</dbReference>
<dbReference type="GO" id="GO:0006542">
    <property type="term" value="P:glutamine biosynthetic process"/>
    <property type="evidence" value="ECO:0007669"/>
    <property type="project" value="InterPro"/>
</dbReference>
<evidence type="ECO:0000256" key="7">
    <source>
        <dbReference type="ARBA" id="ARBA00022741"/>
    </source>
</evidence>
<evidence type="ECO:0000259" key="15">
    <source>
        <dbReference type="PROSITE" id="PS51987"/>
    </source>
</evidence>
<dbReference type="PROSITE" id="PS00181">
    <property type="entry name" value="GLNA_ATP"/>
    <property type="match status" value="1"/>
</dbReference>
<evidence type="ECO:0000256" key="3">
    <source>
        <dbReference type="ARBA" id="ARBA00009897"/>
    </source>
</evidence>
<dbReference type="Pfam" id="PF03951">
    <property type="entry name" value="Gln-synt_N"/>
    <property type="match status" value="1"/>
</dbReference>
<dbReference type="Pfam" id="PF00120">
    <property type="entry name" value="Gln-synt_C"/>
    <property type="match status" value="1"/>
</dbReference>
<comment type="function">
    <text evidence="1">Catalyzes the ATP-dependent biosynthesis of glutamine from glutamate and ammonia.</text>
</comment>
<keyword evidence="17" id="KW-1185">Reference proteome</keyword>
<dbReference type="Gene3D" id="3.30.590.10">
    <property type="entry name" value="Glutamine synthetase/guanido kinase, catalytic domain"/>
    <property type="match status" value="1"/>
</dbReference>
<dbReference type="PROSITE" id="PS51987">
    <property type="entry name" value="GS_CATALYTIC"/>
    <property type="match status" value="1"/>
</dbReference>
<comment type="caution">
    <text evidence="16">The sequence shown here is derived from an EMBL/GenBank/DDBJ whole genome shotgun (WGS) entry which is preliminary data.</text>
</comment>
<dbReference type="GO" id="GO:0004356">
    <property type="term" value="F:glutamine synthetase activity"/>
    <property type="evidence" value="ECO:0007669"/>
    <property type="project" value="UniProtKB-EC"/>
</dbReference>
<dbReference type="AlphaFoldDB" id="A0A495J5U6"/>
<protein>
    <recommendedName>
        <fullName evidence="4 13">Glutamine synthetase</fullName>
        <ecNumber evidence="4 13">6.3.1.2</ecNumber>
    </recommendedName>
</protein>
<dbReference type="InterPro" id="IPR008147">
    <property type="entry name" value="Gln_synt_N"/>
</dbReference>
<dbReference type="OrthoDB" id="9807095at2"/>
<evidence type="ECO:0000256" key="6">
    <source>
        <dbReference type="ARBA" id="ARBA00022598"/>
    </source>
</evidence>
<evidence type="ECO:0000259" key="14">
    <source>
        <dbReference type="PROSITE" id="PS51986"/>
    </source>
</evidence>
<dbReference type="GO" id="GO:0005524">
    <property type="term" value="F:ATP binding"/>
    <property type="evidence" value="ECO:0007669"/>
    <property type="project" value="UniProtKB-KW"/>
</dbReference>
<keyword evidence="8 13" id="KW-0067">ATP-binding</keyword>
<dbReference type="SUPFAM" id="SSF55931">
    <property type="entry name" value="Glutamine synthetase/guanido kinase"/>
    <property type="match status" value="1"/>
</dbReference>
<reference evidence="16 17" key="1">
    <citation type="submission" date="2018-10" db="EMBL/GenBank/DDBJ databases">
        <title>Genomic Encyclopedia of Archaeal and Bacterial Type Strains, Phase II (KMG-II): from individual species to whole genera.</title>
        <authorList>
            <person name="Goeker M."/>
        </authorList>
    </citation>
    <scope>NUCLEOTIDE SEQUENCE [LARGE SCALE GENOMIC DNA]</scope>
    <source>
        <strain evidence="16 17">DSM 18602</strain>
    </source>
</reference>
<dbReference type="Gene3D" id="3.10.20.70">
    <property type="entry name" value="Glutamine synthetase, N-terminal domain"/>
    <property type="match status" value="1"/>
</dbReference>
<dbReference type="InterPro" id="IPR050292">
    <property type="entry name" value="Glutamine_Synthetase"/>
</dbReference>
<dbReference type="EC" id="6.3.1.2" evidence="4 13"/>
<evidence type="ECO:0000256" key="9">
    <source>
        <dbReference type="ARBA" id="ARBA00038740"/>
    </source>
</evidence>
<dbReference type="PANTHER" id="PTHR20852:SF57">
    <property type="entry name" value="GLUTAMINE SYNTHETASE 2 CYTOPLASMIC"/>
    <property type="match status" value="1"/>
</dbReference>
<evidence type="ECO:0000256" key="5">
    <source>
        <dbReference type="ARBA" id="ARBA00022490"/>
    </source>
</evidence>
<keyword evidence="7 13" id="KW-0547">Nucleotide-binding</keyword>
<evidence type="ECO:0000256" key="1">
    <source>
        <dbReference type="ARBA" id="ARBA00003117"/>
    </source>
</evidence>
<comment type="catalytic activity">
    <reaction evidence="10 13">
        <text>L-glutamate + NH4(+) + ATP = L-glutamine + ADP + phosphate + H(+)</text>
        <dbReference type="Rhea" id="RHEA:16169"/>
        <dbReference type="ChEBI" id="CHEBI:15378"/>
        <dbReference type="ChEBI" id="CHEBI:28938"/>
        <dbReference type="ChEBI" id="CHEBI:29985"/>
        <dbReference type="ChEBI" id="CHEBI:30616"/>
        <dbReference type="ChEBI" id="CHEBI:43474"/>
        <dbReference type="ChEBI" id="CHEBI:58359"/>
        <dbReference type="ChEBI" id="CHEBI:456216"/>
        <dbReference type="EC" id="6.3.1.2"/>
    </reaction>
</comment>
<dbReference type="GO" id="GO:0005737">
    <property type="term" value="C:cytoplasm"/>
    <property type="evidence" value="ECO:0007669"/>
    <property type="project" value="UniProtKB-SubCell"/>
</dbReference>
<evidence type="ECO:0000256" key="13">
    <source>
        <dbReference type="RuleBase" id="RU004356"/>
    </source>
</evidence>
<comment type="similarity">
    <text evidence="3 11 12">Belongs to the glutamine synthetase family.</text>
</comment>
<dbReference type="RefSeq" id="WP_121199208.1">
    <property type="nucleotide sequence ID" value="NZ_RBKU01000001.1"/>
</dbReference>
<dbReference type="InterPro" id="IPR008146">
    <property type="entry name" value="Gln_synth_cat_dom"/>
</dbReference>
<proteinExistence type="inferred from homology"/>
<evidence type="ECO:0000256" key="10">
    <source>
        <dbReference type="ARBA" id="ARBA00049436"/>
    </source>
</evidence>